<keyword evidence="8" id="KW-1185">Reference proteome</keyword>
<feature type="region of interest" description="Disordered" evidence="6">
    <location>
        <begin position="1"/>
        <end position="23"/>
    </location>
</feature>
<protein>
    <recommendedName>
        <fullName evidence="5">Aldose 1-epimerase</fullName>
        <ecNumber evidence="5">5.1.3.3</ecNumber>
    </recommendedName>
</protein>
<dbReference type="InterPro" id="IPR015443">
    <property type="entry name" value="Aldose_1-epimerase"/>
</dbReference>
<dbReference type="Proteomes" id="UP001522868">
    <property type="component" value="Unassembled WGS sequence"/>
</dbReference>
<dbReference type="PANTHER" id="PTHR10091:SF0">
    <property type="entry name" value="GALACTOSE MUTAROTASE"/>
    <property type="match status" value="1"/>
</dbReference>
<dbReference type="InterPro" id="IPR008183">
    <property type="entry name" value="Aldose_1/G6P_1-epimerase"/>
</dbReference>
<dbReference type="InterPro" id="IPR011013">
    <property type="entry name" value="Gal_mutarotase_sf_dom"/>
</dbReference>
<evidence type="ECO:0000256" key="6">
    <source>
        <dbReference type="SAM" id="MobiDB-lite"/>
    </source>
</evidence>
<evidence type="ECO:0000256" key="5">
    <source>
        <dbReference type="PIRNR" id="PIRNR005096"/>
    </source>
</evidence>
<dbReference type="EMBL" id="JALPTH010000007">
    <property type="protein sequence ID" value="MCK8677596.1"/>
    <property type="molecule type" value="Genomic_DNA"/>
</dbReference>
<evidence type="ECO:0000256" key="4">
    <source>
        <dbReference type="ARBA" id="ARBA00023277"/>
    </source>
</evidence>
<evidence type="ECO:0000256" key="1">
    <source>
        <dbReference type="ARBA" id="ARBA00005028"/>
    </source>
</evidence>
<keyword evidence="3 5" id="KW-0413">Isomerase</keyword>
<evidence type="ECO:0000313" key="7">
    <source>
        <dbReference type="EMBL" id="MCK8677596.1"/>
    </source>
</evidence>
<dbReference type="RefSeq" id="WP_248632833.1">
    <property type="nucleotide sequence ID" value="NZ_JALPTH010000007.1"/>
</dbReference>
<gene>
    <name evidence="7" type="ORF">M1O15_09370</name>
</gene>
<dbReference type="Pfam" id="PF01263">
    <property type="entry name" value="Aldose_epim"/>
    <property type="match status" value="1"/>
</dbReference>
<dbReference type="Gene3D" id="2.70.98.10">
    <property type="match status" value="1"/>
</dbReference>
<keyword evidence="4 5" id="KW-0119">Carbohydrate metabolism</keyword>
<evidence type="ECO:0000256" key="2">
    <source>
        <dbReference type="ARBA" id="ARBA00006206"/>
    </source>
</evidence>
<comment type="catalytic activity">
    <reaction evidence="5">
        <text>alpha-D-glucose = beta-D-glucose</text>
        <dbReference type="Rhea" id="RHEA:10264"/>
        <dbReference type="ChEBI" id="CHEBI:15903"/>
        <dbReference type="ChEBI" id="CHEBI:17925"/>
        <dbReference type="EC" id="5.1.3.3"/>
    </reaction>
</comment>
<proteinExistence type="inferred from homology"/>
<evidence type="ECO:0000256" key="3">
    <source>
        <dbReference type="ARBA" id="ARBA00023235"/>
    </source>
</evidence>
<dbReference type="CDD" id="cd09019">
    <property type="entry name" value="galactose_mutarotase_like"/>
    <property type="match status" value="1"/>
</dbReference>
<organism evidence="7 8">
    <name type="scientific">Streptomyces lichenis</name>
    <dbReference type="NCBI Taxonomy" id="2306967"/>
    <lineage>
        <taxon>Bacteria</taxon>
        <taxon>Bacillati</taxon>
        <taxon>Actinomycetota</taxon>
        <taxon>Actinomycetes</taxon>
        <taxon>Kitasatosporales</taxon>
        <taxon>Streptomycetaceae</taxon>
        <taxon>Streptomyces</taxon>
    </lineage>
</organism>
<sequence length="387" mass="40068">MSASAVPPAAPVPQPSPSPVGATAFAPGCAVRREDFGRTPDGVPVERFVLTSPSGVSAAVLSYGAVLQSLRVPGPGGGGAAEVVLGLPDVPAYAGQGDYLGAVVGRYANRIRGGAFTLDGTVHRIPVNDRGNALHGGPEGFDRRVWAAEPVRRPDGAAAVRLSLVSPDGDQGFPGALSVAVEYRLDRDGTLAVDYRATTDRPTVAALTQHAYFNLSGRPGSRVLDHLLTVDADGYLPVDDGGVPLAGPPVPVAGTPFDFTAPHPIGERIAAADPQLSTAGGYDHCWALRGRAAGRGQVLRRAARLEDPGSGRVMEVWTGEPGLQVYSGNQLAGGGPHGRHAGVCLETQAFPDAPNRPDYPSAVLRPGEVLRSRTELDFPHLAPRTGP</sequence>
<name>A0ABT0I8G3_9ACTN</name>
<dbReference type="PANTHER" id="PTHR10091">
    <property type="entry name" value="ALDOSE-1-EPIMERASE"/>
    <property type="match status" value="1"/>
</dbReference>
<comment type="pathway">
    <text evidence="1 5">Carbohydrate metabolism; hexose metabolism.</text>
</comment>
<feature type="compositionally biased region" description="Pro residues" evidence="6">
    <location>
        <begin position="8"/>
        <end position="18"/>
    </location>
</feature>
<dbReference type="InterPro" id="IPR047215">
    <property type="entry name" value="Galactose_mutarotase-like"/>
</dbReference>
<comment type="similarity">
    <text evidence="2 5">Belongs to the aldose epimerase family.</text>
</comment>
<evidence type="ECO:0000313" key="8">
    <source>
        <dbReference type="Proteomes" id="UP001522868"/>
    </source>
</evidence>
<dbReference type="SUPFAM" id="SSF74650">
    <property type="entry name" value="Galactose mutarotase-like"/>
    <property type="match status" value="1"/>
</dbReference>
<comment type="caution">
    <text evidence="7">The sequence shown here is derived from an EMBL/GenBank/DDBJ whole genome shotgun (WGS) entry which is preliminary data.</text>
</comment>
<dbReference type="EC" id="5.1.3.3" evidence="5"/>
<dbReference type="InterPro" id="IPR014718">
    <property type="entry name" value="GH-type_carb-bd"/>
</dbReference>
<reference evidence="7 8" key="1">
    <citation type="submission" date="2022-04" db="EMBL/GenBank/DDBJ databases">
        <title>Streptomyces sp. nov. LCR6-01 isolated from Lichen of Dirinaria sp.</title>
        <authorList>
            <person name="Kanchanasin P."/>
            <person name="Tanasupawat S."/>
            <person name="Phongsopitanun W."/>
        </authorList>
    </citation>
    <scope>NUCLEOTIDE SEQUENCE [LARGE SCALE GENOMIC DNA]</scope>
    <source>
        <strain evidence="7 8">LCR6-01</strain>
    </source>
</reference>
<dbReference type="PIRSF" id="PIRSF005096">
    <property type="entry name" value="GALM"/>
    <property type="match status" value="1"/>
</dbReference>
<dbReference type="NCBIfam" id="NF008277">
    <property type="entry name" value="PRK11055.1"/>
    <property type="match status" value="1"/>
</dbReference>
<accession>A0ABT0I8G3</accession>